<accession>A0ABS1UCG7</accession>
<dbReference type="SMART" id="SM00347">
    <property type="entry name" value="HTH_MARR"/>
    <property type="match status" value="1"/>
</dbReference>
<gene>
    <name evidence="2" type="ORF">JMJ56_28090</name>
</gene>
<dbReference type="InterPro" id="IPR036390">
    <property type="entry name" value="WH_DNA-bd_sf"/>
</dbReference>
<dbReference type="PANTHER" id="PTHR33164:SF43">
    <property type="entry name" value="HTH-TYPE TRANSCRIPTIONAL REPRESSOR YETL"/>
    <property type="match status" value="1"/>
</dbReference>
<dbReference type="PANTHER" id="PTHR33164">
    <property type="entry name" value="TRANSCRIPTIONAL REGULATOR, MARR FAMILY"/>
    <property type="match status" value="1"/>
</dbReference>
<dbReference type="InterPro" id="IPR000835">
    <property type="entry name" value="HTH_MarR-typ"/>
</dbReference>
<proteinExistence type="predicted"/>
<dbReference type="InterPro" id="IPR036388">
    <property type="entry name" value="WH-like_DNA-bd_sf"/>
</dbReference>
<dbReference type="SUPFAM" id="SSF46785">
    <property type="entry name" value="Winged helix' DNA-binding domain"/>
    <property type="match status" value="1"/>
</dbReference>
<keyword evidence="3" id="KW-1185">Reference proteome</keyword>
<feature type="domain" description="HTH marR-type" evidence="1">
    <location>
        <begin position="1"/>
        <end position="135"/>
    </location>
</feature>
<comment type="caution">
    <text evidence="2">The sequence shown here is derived from an EMBL/GenBank/DDBJ whole genome shotgun (WGS) entry which is preliminary data.</text>
</comment>
<dbReference type="Pfam" id="PF12802">
    <property type="entry name" value="MarR_2"/>
    <property type="match status" value="1"/>
</dbReference>
<dbReference type="EMBL" id="JAETWB010000038">
    <property type="protein sequence ID" value="MBL6081850.1"/>
    <property type="molecule type" value="Genomic_DNA"/>
</dbReference>
<evidence type="ECO:0000259" key="1">
    <source>
        <dbReference type="PROSITE" id="PS50995"/>
    </source>
</evidence>
<protein>
    <submittedName>
        <fullName evidence="2">MarR family transcriptional regulator</fullName>
    </submittedName>
</protein>
<dbReference type="PROSITE" id="PS50995">
    <property type="entry name" value="HTH_MARR_2"/>
    <property type="match status" value="1"/>
</dbReference>
<organism evidence="2 3">
    <name type="scientific">Belnapia arida</name>
    <dbReference type="NCBI Taxonomy" id="2804533"/>
    <lineage>
        <taxon>Bacteria</taxon>
        <taxon>Pseudomonadati</taxon>
        <taxon>Pseudomonadota</taxon>
        <taxon>Alphaproteobacteria</taxon>
        <taxon>Acetobacterales</taxon>
        <taxon>Roseomonadaceae</taxon>
        <taxon>Belnapia</taxon>
    </lineage>
</organism>
<dbReference type="Gene3D" id="1.10.10.10">
    <property type="entry name" value="Winged helix-like DNA-binding domain superfamily/Winged helix DNA-binding domain"/>
    <property type="match status" value="1"/>
</dbReference>
<sequence length="135" mass="14847">MRSACVAGRTQTVSNDPDRLLQILRATCLSEVRSDQPDLTLRQIGIALVVYQADELQTIRGLAKHLNISKSVVTRALDRLEELELACRTTDARDLRSVLVQRTAGGAVMVERLGTVMSKEAKADATTHRTDRSST</sequence>
<dbReference type="Proteomes" id="UP000660885">
    <property type="component" value="Unassembled WGS sequence"/>
</dbReference>
<evidence type="ECO:0000313" key="2">
    <source>
        <dbReference type="EMBL" id="MBL6081850.1"/>
    </source>
</evidence>
<evidence type="ECO:0000313" key="3">
    <source>
        <dbReference type="Proteomes" id="UP000660885"/>
    </source>
</evidence>
<dbReference type="InterPro" id="IPR039422">
    <property type="entry name" value="MarR/SlyA-like"/>
</dbReference>
<reference evidence="2 3" key="1">
    <citation type="submission" date="2021-01" db="EMBL/GenBank/DDBJ databases">
        <title>Belnapia mucosa sp. nov. and Belnapia arida sp. nov., isolated from the Tabernas Desert (Almeria, Spain).</title>
        <authorList>
            <person name="Molina-Menor E."/>
            <person name="Vidal-Verdu A."/>
            <person name="Calonge A."/>
            <person name="Satari L."/>
            <person name="Pereto J."/>
            <person name="Porcar M."/>
        </authorList>
    </citation>
    <scope>NUCLEOTIDE SEQUENCE [LARGE SCALE GENOMIC DNA]</scope>
    <source>
        <strain evidence="2 3">T18</strain>
    </source>
</reference>
<name>A0ABS1UCG7_9PROT</name>